<dbReference type="Gene3D" id="3.40.50.12780">
    <property type="entry name" value="N-terminal domain of ligase-like"/>
    <property type="match status" value="1"/>
</dbReference>
<evidence type="ECO:0000313" key="4">
    <source>
        <dbReference type="EMBL" id="RDW63569.1"/>
    </source>
</evidence>
<gene>
    <name evidence="4" type="ORF">BP6252_11114</name>
</gene>
<comment type="caution">
    <text evidence="4">The sequence shown here is derived from an EMBL/GenBank/DDBJ whole genome shotgun (WGS) entry which is preliminary data.</text>
</comment>
<keyword evidence="1" id="KW-0596">Phosphopantetheine</keyword>
<name>A0A3D8QP47_9HELO</name>
<dbReference type="Pfam" id="PF23562">
    <property type="entry name" value="AMP-binding_C_3"/>
    <property type="match status" value="1"/>
</dbReference>
<feature type="domain" description="AMP-dependent synthetase/ligase" evidence="3">
    <location>
        <begin position="39"/>
        <end position="204"/>
    </location>
</feature>
<dbReference type="SUPFAM" id="SSF56801">
    <property type="entry name" value="Acetyl-CoA synthetase-like"/>
    <property type="match status" value="1"/>
</dbReference>
<evidence type="ECO:0000313" key="5">
    <source>
        <dbReference type="Proteomes" id="UP000256645"/>
    </source>
</evidence>
<dbReference type="InterPro" id="IPR000873">
    <property type="entry name" value="AMP-dep_synth/lig_dom"/>
</dbReference>
<accession>A0A3D8QP47</accession>
<dbReference type="Pfam" id="PF00501">
    <property type="entry name" value="AMP-binding"/>
    <property type="match status" value="1"/>
</dbReference>
<evidence type="ECO:0000256" key="1">
    <source>
        <dbReference type="ARBA" id="ARBA00022450"/>
    </source>
</evidence>
<dbReference type="STRING" id="1849047.A0A3D8QP47"/>
<keyword evidence="2" id="KW-0597">Phosphoprotein</keyword>
<evidence type="ECO:0000256" key="2">
    <source>
        <dbReference type="ARBA" id="ARBA00022553"/>
    </source>
</evidence>
<dbReference type="PANTHER" id="PTHR43439">
    <property type="entry name" value="PHENYLACETATE-COENZYME A LIGASE"/>
    <property type="match status" value="1"/>
</dbReference>
<dbReference type="InterPro" id="IPR020845">
    <property type="entry name" value="AMP-binding_CS"/>
</dbReference>
<protein>
    <recommendedName>
        <fullName evidence="3">AMP-dependent synthetase/ligase domain-containing protein</fullName>
    </recommendedName>
</protein>
<proteinExistence type="predicted"/>
<dbReference type="InterPro" id="IPR042099">
    <property type="entry name" value="ANL_N_sf"/>
</dbReference>
<dbReference type="Proteomes" id="UP000256645">
    <property type="component" value="Unassembled WGS sequence"/>
</dbReference>
<dbReference type="PANTHER" id="PTHR43439:SF2">
    <property type="entry name" value="ENZYME, PUTATIVE (JCVI)-RELATED"/>
    <property type="match status" value="1"/>
</dbReference>
<dbReference type="InterPro" id="IPR051414">
    <property type="entry name" value="Adenylate-forming_Reductase"/>
</dbReference>
<sequence>MTSISQPGVQNEVPYGKRLLPTVLAEIAKNDPNRVFSSIARTSKIGDGFREVTYEEFVRSTNRAAMWLEDLFGRSSSFETLGYIGLFDLRYYIMVLAANKVGFKLLLPSPRDSVEAQLNLLRLTSAKAIITSRGYPVDLLPKASLPVEFAPELDDLLAKGEVRDYPYTKSFEEGRFDPWMVLQTSGSTGLPKPVILTQGWFAALDSYNHSALLDGMPAMPLMKRNKKICGIMPTFGVSHPTVMESEFQEINPRKAAGVILGLCAPVCFNAHFVWAPAARPFNAALVDEMLEVVDANICFLPPSIINELARSASSRAKLEKLEVLGFGGGPLSRQAGNSLCHSTYILNAMGSTELCALPAYKTAPEDWQYLHYSPHHKGIEFRPVGDGLYEMVIVRHPSTDPYHAAWYSFPDKKEHSTSDLFTKHPSKPNHWLYAGRAEDLIVLSNGKTLNPTSMEATISEHLSVQGVLVIGQGQSTSAAIIELRESAAATINTAEARAQVIDELWLYIAKANKDTPSHAQLARDKVVLSTPGKLFLRAGKGTIQRPATRKAYSDEIEQLYKRGEEGK</sequence>
<organism evidence="4 5">
    <name type="scientific">Coleophoma cylindrospora</name>
    <dbReference type="NCBI Taxonomy" id="1849047"/>
    <lineage>
        <taxon>Eukaryota</taxon>
        <taxon>Fungi</taxon>
        <taxon>Dikarya</taxon>
        <taxon>Ascomycota</taxon>
        <taxon>Pezizomycotina</taxon>
        <taxon>Leotiomycetes</taxon>
        <taxon>Helotiales</taxon>
        <taxon>Dermateaceae</taxon>
        <taxon>Coleophoma</taxon>
    </lineage>
</organism>
<dbReference type="PROSITE" id="PS00455">
    <property type="entry name" value="AMP_BINDING"/>
    <property type="match status" value="1"/>
</dbReference>
<reference evidence="4 5" key="1">
    <citation type="journal article" date="2018" name="IMA Fungus">
        <title>IMA Genome-F 9: Draft genome sequence of Annulohypoxylon stygium, Aspergillus mulundensis, Berkeleyomyces basicola (syn. Thielaviopsis basicola), Ceratocystis smalleyi, two Cercospora beticola strains, Coleophoma cylindrospora, Fusarium fracticaudum, Phialophora cf. hyalina, and Morchella septimelata.</title>
        <authorList>
            <person name="Wingfield B.D."/>
            <person name="Bills G.F."/>
            <person name="Dong Y."/>
            <person name="Huang W."/>
            <person name="Nel W.J."/>
            <person name="Swalarsk-Parry B.S."/>
            <person name="Vaghefi N."/>
            <person name="Wilken P.M."/>
            <person name="An Z."/>
            <person name="de Beer Z.W."/>
            <person name="De Vos L."/>
            <person name="Chen L."/>
            <person name="Duong T.A."/>
            <person name="Gao Y."/>
            <person name="Hammerbacher A."/>
            <person name="Kikkert J.R."/>
            <person name="Li Y."/>
            <person name="Li H."/>
            <person name="Li K."/>
            <person name="Li Q."/>
            <person name="Liu X."/>
            <person name="Ma X."/>
            <person name="Naidoo K."/>
            <person name="Pethybridge S.J."/>
            <person name="Sun J."/>
            <person name="Steenkamp E.T."/>
            <person name="van der Nest M.A."/>
            <person name="van Wyk S."/>
            <person name="Wingfield M.J."/>
            <person name="Xiong C."/>
            <person name="Yue Q."/>
            <person name="Zhang X."/>
        </authorList>
    </citation>
    <scope>NUCLEOTIDE SEQUENCE [LARGE SCALE GENOMIC DNA]</scope>
    <source>
        <strain evidence="4 5">BP6252</strain>
    </source>
</reference>
<dbReference type="AlphaFoldDB" id="A0A3D8QP47"/>
<dbReference type="OrthoDB" id="429813at2759"/>
<dbReference type="EMBL" id="PDLM01000013">
    <property type="protein sequence ID" value="RDW63569.1"/>
    <property type="molecule type" value="Genomic_DNA"/>
</dbReference>
<keyword evidence="5" id="KW-1185">Reference proteome</keyword>
<evidence type="ECO:0000259" key="3">
    <source>
        <dbReference type="Pfam" id="PF00501"/>
    </source>
</evidence>